<evidence type="ECO:0000313" key="4">
    <source>
        <dbReference type="Proteomes" id="UP000319342"/>
    </source>
</evidence>
<feature type="region of interest" description="Disordered" evidence="1">
    <location>
        <begin position="283"/>
        <end position="302"/>
    </location>
</feature>
<feature type="region of interest" description="Disordered" evidence="1">
    <location>
        <begin position="1"/>
        <end position="38"/>
    </location>
</feature>
<protein>
    <submittedName>
        <fullName evidence="3">tRNA 5-methylaminomethyl-2-thiouridine biosynthesis bifunctional protein MnmC</fullName>
    </submittedName>
</protein>
<name>A0A518CZV3_9BACT</name>
<dbReference type="AlphaFoldDB" id="A0A518CZV3"/>
<dbReference type="InterPro" id="IPR008471">
    <property type="entry name" value="MnmC-like_methylTransf"/>
</dbReference>
<feature type="compositionally biased region" description="Basic and acidic residues" evidence="1">
    <location>
        <begin position="11"/>
        <end position="24"/>
    </location>
</feature>
<proteinExistence type="predicted"/>
<dbReference type="Gene3D" id="3.40.50.150">
    <property type="entry name" value="Vaccinia Virus protein VP39"/>
    <property type="match status" value="1"/>
</dbReference>
<dbReference type="PANTHER" id="PTHR39963">
    <property type="entry name" value="SLL0983 PROTEIN"/>
    <property type="match status" value="1"/>
</dbReference>
<gene>
    <name evidence="3" type="primary">mnmC</name>
    <name evidence="3" type="ORF">Pla163_18610</name>
</gene>
<evidence type="ECO:0000256" key="1">
    <source>
        <dbReference type="SAM" id="MobiDB-lite"/>
    </source>
</evidence>
<dbReference type="PANTHER" id="PTHR39963:SF1">
    <property type="entry name" value="MNMC-LIKE METHYLTRANSFERASE DOMAIN-CONTAINING PROTEIN"/>
    <property type="match status" value="1"/>
</dbReference>
<dbReference type="SUPFAM" id="SSF53335">
    <property type="entry name" value="S-adenosyl-L-methionine-dependent methyltransferases"/>
    <property type="match status" value="1"/>
</dbReference>
<dbReference type="InterPro" id="IPR029063">
    <property type="entry name" value="SAM-dependent_MTases_sf"/>
</dbReference>
<dbReference type="Pfam" id="PF05430">
    <property type="entry name" value="Methyltransf_30"/>
    <property type="match status" value="1"/>
</dbReference>
<dbReference type="GO" id="GO:0016645">
    <property type="term" value="F:oxidoreductase activity, acting on the CH-NH group of donors"/>
    <property type="evidence" value="ECO:0007669"/>
    <property type="project" value="InterPro"/>
</dbReference>
<dbReference type="Proteomes" id="UP000319342">
    <property type="component" value="Chromosome"/>
</dbReference>
<dbReference type="CDD" id="cd02440">
    <property type="entry name" value="AdoMet_MTases"/>
    <property type="match status" value="1"/>
</dbReference>
<keyword evidence="4" id="KW-1185">Reference proteome</keyword>
<organism evidence="3 4">
    <name type="scientific">Rohdeia mirabilis</name>
    <dbReference type="NCBI Taxonomy" id="2528008"/>
    <lineage>
        <taxon>Bacteria</taxon>
        <taxon>Pseudomonadati</taxon>
        <taxon>Planctomycetota</taxon>
        <taxon>Planctomycetia</taxon>
        <taxon>Planctomycetia incertae sedis</taxon>
        <taxon>Rohdeia</taxon>
    </lineage>
</organism>
<evidence type="ECO:0000259" key="2">
    <source>
        <dbReference type="Pfam" id="PF05430"/>
    </source>
</evidence>
<sequence>MEGELEAGALRTEDGSWTLHRDSDGGGEACHSRHGARTEARRHAEVVLGAFERRAAGSSPPPVLRILDVGLGPGLNSTAVWERAEGLGLTLAAGSSGRLVLSGLEIDPDLVRRSLALPDDPDAEFARRHAALRHGLRAALAVGAGAPWRGEIAPGVELEVLFGDARATLARAQAGEAFDGILLDPFSPASDESLWTPEFLGALAARLAPGGRIATYSAATRVRAALAAAGLEVGPTPRLGAKAEGTVAVRGPAAAEFEPRTARRVARRALELRAELERGAALAFPPVSEDAGSGAPSADAPD</sequence>
<dbReference type="EMBL" id="CP036290">
    <property type="protein sequence ID" value="QDU84747.1"/>
    <property type="molecule type" value="Genomic_DNA"/>
</dbReference>
<reference evidence="3 4" key="1">
    <citation type="submission" date="2019-02" db="EMBL/GenBank/DDBJ databases">
        <title>Deep-cultivation of Planctomycetes and their phenomic and genomic characterization uncovers novel biology.</title>
        <authorList>
            <person name="Wiegand S."/>
            <person name="Jogler M."/>
            <person name="Boedeker C."/>
            <person name="Pinto D."/>
            <person name="Vollmers J."/>
            <person name="Rivas-Marin E."/>
            <person name="Kohn T."/>
            <person name="Peeters S.H."/>
            <person name="Heuer A."/>
            <person name="Rast P."/>
            <person name="Oberbeckmann S."/>
            <person name="Bunk B."/>
            <person name="Jeske O."/>
            <person name="Meyerdierks A."/>
            <person name="Storesund J.E."/>
            <person name="Kallscheuer N."/>
            <person name="Luecker S."/>
            <person name="Lage O.M."/>
            <person name="Pohl T."/>
            <person name="Merkel B.J."/>
            <person name="Hornburger P."/>
            <person name="Mueller R.-W."/>
            <person name="Bruemmer F."/>
            <person name="Labrenz M."/>
            <person name="Spormann A.M."/>
            <person name="Op den Camp H."/>
            <person name="Overmann J."/>
            <person name="Amann R."/>
            <person name="Jetten M.S.M."/>
            <person name="Mascher T."/>
            <person name="Medema M.H."/>
            <person name="Devos D.P."/>
            <person name="Kaster A.-K."/>
            <person name="Ovreas L."/>
            <person name="Rohde M."/>
            <person name="Galperin M.Y."/>
            <person name="Jogler C."/>
        </authorList>
    </citation>
    <scope>NUCLEOTIDE SEQUENCE [LARGE SCALE GENOMIC DNA]</scope>
    <source>
        <strain evidence="3 4">Pla163</strain>
    </source>
</reference>
<dbReference type="RefSeq" id="WP_419186487.1">
    <property type="nucleotide sequence ID" value="NZ_CP036290.1"/>
</dbReference>
<evidence type="ECO:0000313" key="3">
    <source>
        <dbReference type="EMBL" id="QDU84747.1"/>
    </source>
</evidence>
<feature type="domain" description="MnmC-like methyltransferase" evidence="2">
    <location>
        <begin position="155"/>
        <end position="249"/>
    </location>
</feature>
<accession>A0A518CZV3</accession>